<evidence type="ECO:0000256" key="1">
    <source>
        <dbReference type="ARBA" id="ARBA00007469"/>
    </source>
</evidence>
<dbReference type="PROSITE" id="PS00531">
    <property type="entry name" value="RNASE_T2_2"/>
    <property type="match status" value="1"/>
</dbReference>
<dbReference type="AlphaFoldDB" id="A0A7S2UGE4"/>
<dbReference type="GO" id="GO:0006401">
    <property type="term" value="P:RNA catabolic process"/>
    <property type="evidence" value="ECO:0007669"/>
    <property type="project" value="TreeGrafter"/>
</dbReference>
<dbReference type="GO" id="GO:0033897">
    <property type="term" value="F:ribonuclease T2 activity"/>
    <property type="evidence" value="ECO:0007669"/>
    <property type="project" value="InterPro"/>
</dbReference>
<gene>
    <name evidence="4" type="ORF">ASEP1449_LOCUS10597</name>
</gene>
<dbReference type="PROSITE" id="PS00530">
    <property type="entry name" value="RNASE_T2_1"/>
    <property type="match status" value="1"/>
</dbReference>
<dbReference type="GO" id="GO:0003723">
    <property type="term" value="F:RNA binding"/>
    <property type="evidence" value="ECO:0007669"/>
    <property type="project" value="InterPro"/>
</dbReference>
<feature type="signal peptide" evidence="3">
    <location>
        <begin position="1"/>
        <end position="23"/>
    </location>
</feature>
<reference evidence="4" key="1">
    <citation type="submission" date="2021-01" db="EMBL/GenBank/DDBJ databases">
        <authorList>
            <person name="Corre E."/>
            <person name="Pelletier E."/>
            <person name="Niang G."/>
            <person name="Scheremetjew M."/>
            <person name="Finn R."/>
            <person name="Kale V."/>
            <person name="Holt S."/>
            <person name="Cochrane G."/>
            <person name="Meng A."/>
            <person name="Brown T."/>
            <person name="Cohen L."/>
        </authorList>
    </citation>
    <scope>NUCLEOTIDE SEQUENCE</scope>
    <source>
        <strain evidence="4">CCMP2084</strain>
    </source>
</reference>
<comment type="similarity">
    <text evidence="1 2">Belongs to the RNase T2 family.</text>
</comment>
<sequence>MITGSFGWSSIVCLVLWVSSCKARLQGTGTGSTSRDTDSSFDFDFYVLAMSYQPEFCYKHRSSDWHGCEHPDDFWKADLTLHGLWPERKDGSWPSTCSNEQFDDDTLKLPGVAERIYHDWPNVRGDDDDSFWSHEWSKHGTCSGLSQGDYFRAALDSFVPTPAIVGESYGDTLSRSDLLEAYGGSEQVVLVCDGKSSKTQYLTEVRFCVGMEAGTSKPSGRIDCPSVVLSESSCVSDRIAISKFPGDDALIAGAPREEQHSLRISTL</sequence>
<evidence type="ECO:0000256" key="2">
    <source>
        <dbReference type="RuleBase" id="RU004328"/>
    </source>
</evidence>
<dbReference type="Pfam" id="PF00445">
    <property type="entry name" value="Ribonuclease_T2"/>
    <property type="match status" value="1"/>
</dbReference>
<dbReference type="Gene3D" id="3.90.730.10">
    <property type="entry name" value="Ribonuclease T2-like"/>
    <property type="match status" value="1"/>
</dbReference>
<dbReference type="CDD" id="cd00374">
    <property type="entry name" value="RNase_T2"/>
    <property type="match status" value="1"/>
</dbReference>
<name>A0A7S2UGE4_9STRA</name>
<keyword evidence="3" id="KW-0732">Signal</keyword>
<dbReference type="InterPro" id="IPR018188">
    <property type="entry name" value="RNase_T2_His_AS_1"/>
</dbReference>
<dbReference type="PANTHER" id="PTHR11240:SF22">
    <property type="entry name" value="RIBONUCLEASE T2"/>
    <property type="match status" value="1"/>
</dbReference>
<dbReference type="SUPFAM" id="SSF55895">
    <property type="entry name" value="Ribonuclease Rh-like"/>
    <property type="match status" value="1"/>
</dbReference>
<organism evidence="4">
    <name type="scientific">Attheya septentrionalis</name>
    <dbReference type="NCBI Taxonomy" id="420275"/>
    <lineage>
        <taxon>Eukaryota</taxon>
        <taxon>Sar</taxon>
        <taxon>Stramenopiles</taxon>
        <taxon>Ochrophyta</taxon>
        <taxon>Bacillariophyta</taxon>
        <taxon>Coscinodiscophyceae</taxon>
        <taxon>Chaetocerotophycidae</taxon>
        <taxon>Chaetocerotales</taxon>
        <taxon>Attheyaceae</taxon>
        <taxon>Attheya</taxon>
    </lineage>
</organism>
<proteinExistence type="inferred from homology"/>
<protein>
    <submittedName>
        <fullName evidence="4">Uncharacterized protein</fullName>
    </submittedName>
</protein>
<evidence type="ECO:0000256" key="3">
    <source>
        <dbReference type="SAM" id="SignalP"/>
    </source>
</evidence>
<accession>A0A7S2UGE4</accession>
<dbReference type="InterPro" id="IPR033130">
    <property type="entry name" value="RNase_T2_His_AS_2"/>
</dbReference>
<dbReference type="InterPro" id="IPR001568">
    <property type="entry name" value="RNase_T2-like"/>
</dbReference>
<dbReference type="EMBL" id="HBHQ01015858">
    <property type="protein sequence ID" value="CAD9818765.1"/>
    <property type="molecule type" value="Transcribed_RNA"/>
</dbReference>
<evidence type="ECO:0000313" key="4">
    <source>
        <dbReference type="EMBL" id="CAD9818765.1"/>
    </source>
</evidence>
<feature type="chain" id="PRO_5031204250" evidence="3">
    <location>
        <begin position="24"/>
        <end position="267"/>
    </location>
</feature>
<dbReference type="GO" id="GO:0005576">
    <property type="term" value="C:extracellular region"/>
    <property type="evidence" value="ECO:0007669"/>
    <property type="project" value="TreeGrafter"/>
</dbReference>
<dbReference type="PANTHER" id="PTHR11240">
    <property type="entry name" value="RIBONUCLEASE T2"/>
    <property type="match status" value="1"/>
</dbReference>
<dbReference type="InterPro" id="IPR036430">
    <property type="entry name" value="RNase_T2-like_sf"/>
</dbReference>